<protein>
    <recommendedName>
        <fullName evidence="1">RNA-directed RNA polymerase</fullName>
        <ecNumber evidence="1">2.7.7.48</ecNumber>
    </recommendedName>
    <alternativeName>
        <fullName evidence="7">RNA replicase beta chain</fullName>
    </alternativeName>
</protein>
<evidence type="ECO:0000256" key="9">
    <source>
        <dbReference type="PIRSR" id="PIRSR605093-1"/>
    </source>
</evidence>
<feature type="binding site" evidence="9">
    <location>
        <position position="426"/>
    </location>
    <ligand>
        <name>Mg(2+)</name>
        <dbReference type="ChEBI" id="CHEBI:18420"/>
        <label>2</label>
    </ligand>
</feature>
<proteinExistence type="predicted"/>
<keyword evidence="9" id="KW-0460">Magnesium</keyword>
<dbReference type="GO" id="GO:0000166">
    <property type="term" value="F:nucleotide binding"/>
    <property type="evidence" value="ECO:0007669"/>
    <property type="project" value="UniProtKB-KW"/>
</dbReference>
<reference evidence="11" key="1">
    <citation type="submission" date="2019-05" db="EMBL/GenBank/DDBJ databases">
        <title>Metatranscriptomic reconstruction reveals RNA viruses with the potential to shape carbon cycling in soil.</title>
        <authorList>
            <person name="Starr E.P."/>
            <person name="Nuccio E."/>
            <person name="Pett-Ridge J."/>
            <person name="Banfield J.F."/>
            <person name="Firestone M.K."/>
        </authorList>
    </citation>
    <scope>NUCLEOTIDE SEQUENCE</scope>
    <source>
        <strain evidence="11">H4_Rhizo_43_scaffold_1386</strain>
    </source>
</reference>
<sequence length="636" mass="70929">MKSLVELLENLILDCMRKSGAPLSRDVVTLRDRVKHEGDSFITITLPAFCADFEKSLALGRVAPGSWLSFGKLKAGIPAFLQGLLCRVFDMEGNLLTDPSTDCIRLVRQICLFGKKILRQCSDERLQDAVERYCQCEDDVREHFGGDTLLGVYEAVAEVILSSFPTLHADNFVGELLPKHGPGATQERIMGNQKWRFRRWHSRLENVGFEYLKFGRAQATRAMSLDGRPLYEDSEGNFSDIGEPMPEVIDPENEPPVRVVFVPKTLKTPRVIAVEPVCMQYAQQALAKLLVGLVETGPLTAGHVNFTDQTINQGLAEEASRGGTFATLDMSDASDRVSKTHVYALLDTVPQLRNWVFACRSESAILPSGEKIRLEKFASMGSALCFPMESLVFFTSIIASRLSRAGIPPTWHSVKKYGRDVYVYGDDLIVPADEAPAICDDLEALGFKVNRRKSFWTGKFRESCGADCYNGERVTPVYLRSDVPTDRTDVSGILSTVSTANQLYSAGYWKTASALRKAVERLVGRLPQVSDEDVKSLDEAVKQRHRLAEVDTPAIGWNAYSEASPPLRWNFDLQRRERRHLVVVPSRAADPIDGDAALAKCFRLIGSEDPIDPEHLDVSVRPYGLTLKRRWVPVNK</sequence>
<dbReference type="GO" id="GO:0003968">
    <property type="term" value="F:RNA-directed RNA polymerase activity"/>
    <property type="evidence" value="ECO:0007669"/>
    <property type="project" value="UniProtKB-KW"/>
</dbReference>
<accession>A0A514D4V3</accession>
<gene>
    <name evidence="11" type="ORF">H4Rhizo431386_000001</name>
</gene>
<keyword evidence="4" id="KW-0548">Nucleotidyltransferase</keyword>
<evidence type="ECO:0000256" key="7">
    <source>
        <dbReference type="ARBA" id="ARBA00030248"/>
    </source>
</evidence>
<feature type="domain" description="RdRp catalytic" evidence="10">
    <location>
        <begin position="314"/>
        <end position="458"/>
    </location>
</feature>
<evidence type="ECO:0000256" key="1">
    <source>
        <dbReference type="ARBA" id="ARBA00012494"/>
    </source>
</evidence>
<dbReference type="InterPro" id="IPR007096">
    <property type="entry name" value="RNA-dir_Rpol_cat_phage"/>
</dbReference>
<dbReference type="EC" id="2.7.7.48" evidence="1"/>
<evidence type="ECO:0000313" key="11">
    <source>
        <dbReference type="EMBL" id="QDH88639.1"/>
    </source>
</evidence>
<dbReference type="SUPFAM" id="SSF56672">
    <property type="entry name" value="DNA/RNA polymerases"/>
    <property type="match status" value="1"/>
</dbReference>
<organism evidence="11">
    <name type="scientific">Leviviridae sp</name>
    <dbReference type="NCBI Taxonomy" id="2027243"/>
    <lineage>
        <taxon>Viruses</taxon>
        <taxon>Riboviria</taxon>
        <taxon>Orthornavirae</taxon>
        <taxon>Lenarviricota</taxon>
        <taxon>Leviviricetes</taxon>
        <taxon>Norzivirales</taxon>
        <taxon>Fiersviridae</taxon>
    </lineage>
</organism>
<evidence type="ECO:0000256" key="2">
    <source>
        <dbReference type="ARBA" id="ARBA00022484"/>
    </source>
</evidence>
<dbReference type="GO" id="GO:0046872">
    <property type="term" value="F:metal ion binding"/>
    <property type="evidence" value="ECO:0007669"/>
    <property type="project" value="UniProtKB-KW"/>
</dbReference>
<comment type="catalytic activity">
    <reaction evidence="8">
        <text>RNA(n) + a ribonucleoside 5'-triphosphate = RNA(n+1) + diphosphate</text>
        <dbReference type="Rhea" id="RHEA:21248"/>
        <dbReference type="Rhea" id="RHEA-COMP:14527"/>
        <dbReference type="Rhea" id="RHEA-COMP:17342"/>
        <dbReference type="ChEBI" id="CHEBI:33019"/>
        <dbReference type="ChEBI" id="CHEBI:61557"/>
        <dbReference type="ChEBI" id="CHEBI:140395"/>
        <dbReference type="EC" id="2.7.7.48"/>
    </reaction>
</comment>
<evidence type="ECO:0000256" key="3">
    <source>
        <dbReference type="ARBA" id="ARBA00022679"/>
    </source>
</evidence>
<keyword evidence="6" id="KW-0693">Viral RNA replication</keyword>
<evidence type="ECO:0000256" key="8">
    <source>
        <dbReference type="ARBA" id="ARBA00048744"/>
    </source>
</evidence>
<keyword evidence="5" id="KW-0547">Nucleotide-binding</keyword>
<dbReference type="Pfam" id="PF03431">
    <property type="entry name" value="RNA_replicase_B"/>
    <property type="match status" value="1"/>
</dbReference>
<evidence type="ECO:0000259" key="10">
    <source>
        <dbReference type="PROSITE" id="PS50522"/>
    </source>
</evidence>
<dbReference type="EMBL" id="MN034240">
    <property type="protein sequence ID" value="QDH88639.1"/>
    <property type="molecule type" value="Genomic_RNA"/>
</dbReference>
<keyword evidence="9" id="KW-0479">Metal-binding</keyword>
<dbReference type="InterPro" id="IPR005093">
    <property type="entry name" value="RNArep_beta"/>
</dbReference>
<evidence type="ECO:0000256" key="6">
    <source>
        <dbReference type="ARBA" id="ARBA00022953"/>
    </source>
</evidence>
<keyword evidence="2 11" id="KW-0696">RNA-directed RNA polymerase</keyword>
<dbReference type="GO" id="GO:0039694">
    <property type="term" value="P:viral RNA genome replication"/>
    <property type="evidence" value="ECO:0007669"/>
    <property type="project" value="InterPro"/>
</dbReference>
<dbReference type="PROSITE" id="PS50522">
    <property type="entry name" value="RDRP_PHAGE"/>
    <property type="match status" value="1"/>
</dbReference>
<name>A0A514D4V3_9VIRU</name>
<feature type="binding site" evidence="9">
    <location>
        <position position="329"/>
    </location>
    <ligand>
        <name>Mg(2+)</name>
        <dbReference type="ChEBI" id="CHEBI:18420"/>
        <label>2</label>
    </ligand>
</feature>
<feature type="binding site" evidence="9">
    <location>
        <position position="427"/>
    </location>
    <ligand>
        <name>Mg(2+)</name>
        <dbReference type="ChEBI" id="CHEBI:18420"/>
        <label>2</label>
    </ligand>
</feature>
<keyword evidence="3" id="KW-0808">Transferase</keyword>
<comment type="cofactor">
    <cofactor evidence="9">
        <name>Mg(2+)</name>
        <dbReference type="ChEBI" id="CHEBI:18420"/>
    </cofactor>
    <text evidence="9">Binds 2 Mg(2+) per subunit.</text>
</comment>
<evidence type="ECO:0000256" key="4">
    <source>
        <dbReference type="ARBA" id="ARBA00022695"/>
    </source>
</evidence>
<evidence type="ECO:0000256" key="5">
    <source>
        <dbReference type="ARBA" id="ARBA00022741"/>
    </source>
</evidence>
<dbReference type="InterPro" id="IPR043502">
    <property type="entry name" value="DNA/RNA_pol_sf"/>
</dbReference>